<protein>
    <recommendedName>
        <fullName evidence="6">Phosphoglycerate mutase</fullName>
    </recommendedName>
</protein>
<feature type="active site" description="Tele-phosphohistidine intermediate" evidence="1">
    <location>
        <position position="3"/>
    </location>
</feature>
<evidence type="ECO:0000256" key="2">
    <source>
        <dbReference type="PIRSR" id="PIRSR613078-2"/>
    </source>
</evidence>
<dbReference type="Pfam" id="PF00300">
    <property type="entry name" value="His_Phos_1"/>
    <property type="match status" value="1"/>
</dbReference>
<evidence type="ECO:0008006" key="6">
    <source>
        <dbReference type="Google" id="ProtNLM"/>
    </source>
</evidence>
<dbReference type="InterPro" id="IPR029033">
    <property type="entry name" value="His_PPase_superfam"/>
</dbReference>
<feature type="region of interest" description="Disordered" evidence="3">
    <location>
        <begin position="1"/>
        <end position="21"/>
    </location>
</feature>
<dbReference type="Proteomes" id="UP000761534">
    <property type="component" value="Unassembled WGS sequence"/>
</dbReference>
<dbReference type="GO" id="GO:0050278">
    <property type="term" value="F:sedoheptulose-bisphosphatase activity"/>
    <property type="evidence" value="ECO:0007669"/>
    <property type="project" value="TreeGrafter"/>
</dbReference>
<feature type="active site" description="Proton donor/acceptor" evidence="1">
    <location>
        <position position="88"/>
    </location>
</feature>
<reference evidence="4" key="1">
    <citation type="journal article" date="2019" name="G3 (Bethesda)">
        <title>Genome Assemblies of Two Rare Opportunistic Yeast Pathogens: Diutina rugosa (syn. Candida rugosa) and Trichomonascus ciferrii (syn. Candida ciferrii).</title>
        <authorList>
            <person name="Mixao V."/>
            <person name="Saus E."/>
            <person name="Hansen A.P."/>
            <person name="Lass-Florl C."/>
            <person name="Gabaldon T."/>
        </authorList>
    </citation>
    <scope>NUCLEOTIDE SEQUENCE</scope>
    <source>
        <strain evidence="4">CBS 4856</strain>
    </source>
</reference>
<evidence type="ECO:0000313" key="5">
    <source>
        <dbReference type="Proteomes" id="UP000761534"/>
    </source>
</evidence>
<dbReference type="OrthoDB" id="4818801at2759"/>
<dbReference type="SMART" id="SM00855">
    <property type="entry name" value="PGAM"/>
    <property type="match status" value="1"/>
</dbReference>
<evidence type="ECO:0000256" key="3">
    <source>
        <dbReference type="SAM" id="MobiDB-lite"/>
    </source>
</evidence>
<comment type="caution">
    <text evidence="4">The sequence shown here is derived from an EMBL/GenBank/DDBJ whole genome shotgun (WGS) entry which is preliminary data.</text>
</comment>
<evidence type="ECO:0000313" key="4">
    <source>
        <dbReference type="EMBL" id="KAA8899200.1"/>
    </source>
</evidence>
<dbReference type="Gene3D" id="3.40.50.1240">
    <property type="entry name" value="Phosphoglycerate mutase-like"/>
    <property type="match status" value="1"/>
</dbReference>
<dbReference type="PANTHER" id="PTHR48100">
    <property type="entry name" value="BROAD-SPECIFICITY PHOSPHATASE YOR283W-RELATED"/>
    <property type="match status" value="1"/>
</dbReference>
<organism evidence="4 5">
    <name type="scientific">Trichomonascus ciferrii</name>
    <dbReference type="NCBI Taxonomy" id="44093"/>
    <lineage>
        <taxon>Eukaryota</taxon>
        <taxon>Fungi</taxon>
        <taxon>Dikarya</taxon>
        <taxon>Ascomycota</taxon>
        <taxon>Saccharomycotina</taxon>
        <taxon>Dipodascomycetes</taxon>
        <taxon>Dipodascales</taxon>
        <taxon>Trichomonascaceae</taxon>
        <taxon>Trichomonascus</taxon>
        <taxon>Trichomonascus ciferrii complex</taxon>
    </lineage>
</organism>
<evidence type="ECO:0000256" key="1">
    <source>
        <dbReference type="PIRSR" id="PIRSR613078-1"/>
    </source>
</evidence>
<dbReference type="VEuPathDB" id="FungiDB:TRICI_006369"/>
<dbReference type="InterPro" id="IPR013078">
    <property type="entry name" value="His_Pase_superF_clade-1"/>
</dbReference>
<gene>
    <name evidence="4" type="ORF">TRICI_006369</name>
</gene>
<dbReference type="EMBL" id="SWFS01000527">
    <property type="protein sequence ID" value="KAA8899200.1"/>
    <property type="molecule type" value="Genomic_DNA"/>
</dbReference>
<keyword evidence="5" id="KW-1185">Reference proteome</keyword>
<sequence length="219" mass="25055">MEHSETEWSLSGQHTSHTDLSLTEDGKKRMQATGVHLIGQDRLIVPDHIEKVYVSPRLRARQTLDLLFESHKDEVKNIPIEVTENIREWEYGDYEGMKTADIKALRKSRGLDKDSDWSIWRDGCENGEMPDQVAARLDKLIDEIVSIQRKAIEENRHSEILIIAHGHILRCLTLRWVKREINENPSFILEAGGVGVLSYEHRNCDEPAICLGGAFTVPH</sequence>
<dbReference type="CDD" id="cd07067">
    <property type="entry name" value="HP_PGM_like"/>
    <property type="match status" value="1"/>
</dbReference>
<dbReference type="GO" id="GO:0046390">
    <property type="term" value="P:ribose phosphate biosynthetic process"/>
    <property type="evidence" value="ECO:0007669"/>
    <property type="project" value="TreeGrafter"/>
</dbReference>
<name>A0A642UHE7_9ASCO</name>
<accession>A0A642UHE7</accession>
<proteinExistence type="predicted"/>
<feature type="compositionally biased region" description="Polar residues" evidence="3">
    <location>
        <begin position="7"/>
        <end position="21"/>
    </location>
</feature>
<dbReference type="FunFam" id="3.40.50.1240:FF:000022">
    <property type="entry name" value="Phosphoglycerate mutase family protein"/>
    <property type="match status" value="1"/>
</dbReference>
<dbReference type="AlphaFoldDB" id="A0A642UHE7"/>
<dbReference type="PANTHER" id="PTHR48100:SF15">
    <property type="entry name" value="SEDOHEPTULOSE 1,7-BISPHOSPHATASE"/>
    <property type="match status" value="1"/>
</dbReference>
<feature type="binding site" evidence="2">
    <location>
        <begin position="88"/>
        <end position="91"/>
    </location>
    <ligand>
        <name>substrate</name>
    </ligand>
</feature>
<dbReference type="SUPFAM" id="SSF53254">
    <property type="entry name" value="Phosphoglycerate mutase-like"/>
    <property type="match status" value="1"/>
</dbReference>
<feature type="binding site" evidence="2">
    <location>
        <position position="59"/>
    </location>
    <ligand>
        <name>substrate</name>
    </ligand>
</feature>
<dbReference type="InterPro" id="IPR050275">
    <property type="entry name" value="PGM_Phosphatase"/>
</dbReference>